<dbReference type="GO" id="GO:0003677">
    <property type="term" value="F:DNA binding"/>
    <property type="evidence" value="ECO:0007669"/>
    <property type="project" value="UniProtKB-UniRule"/>
</dbReference>
<dbReference type="PANTHER" id="PTHR43479:SF11">
    <property type="entry name" value="ACREF_ENVCD OPERON REPRESSOR-RELATED"/>
    <property type="match status" value="1"/>
</dbReference>
<reference evidence="5 6" key="1">
    <citation type="submission" date="2014-08" db="EMBL/GenBank/DDBJ databases">
        <title>Comparative genomics of the Paenibacillus odorifer group.</title>
        <authorList>
            <person name="den Bakker H.C."/>
            <person name="Tsai Y.-C."/>
            <person name="Martin N."/>
            <person name="Korlach J."/>
            <person name="Wiedmann M."/>
        </authorList>
    </citation>
    <scope>NUCLEOTIDE SEQUENCE [LARGE SCALE GENOMIC DNA]</scope>
    <source>
        <strain evidence="5 6">DSM 14472</strain>
    </source>
</reference>
<dbReference type="Pfam" id="PF00440">
    <property type="entry name" value="TetR_N"/>
    <property type="match status" value="1"/>
</dbReference>
<dbReference type="Gene3D" id="1.10.357.10">
    <property type="entry name" value="Tetracycline Repressor, domain 2"/>
    <property type="match status" value="1"/>
</dbReference>
<dbReference type="HOGENOM" id="CLU_069356_40_3_9"/>
<evidence type="ECO:0000256" key="1">
    <source>
        <dbReference type="ARBA" id="ARBA00023125"/>
    </source>
</evidence>
<evidence type="ECO:0000256" key="3">
    <source>
        <dbReference type="SAM" id="MobiDB-lite"/>
    </source>
</evidence>
<keyword evidence="1 2" id="KW-0238">DNA-binding</keyword>
<feature type="domain" description="HTH tetR-type" evidence="4">
    <location>
        <begin position="23"/>
        <end position="83"/>
    </location>
</feature>
<proteinExistence type="predicted"/>
<dbReference type="KEGG" id="pste:PSTEL_19030"/>
<dbReference type="STRING" id="169760.PSTEL_19030"/>
<name>A0A089LXS4_9BACL</name>
<protein>
    <recommendedName>
        <fullName evidence="4">HTH tetR-type domain-containing protein</fullName>
    </recommendedName>
</protein>
<dbReference type="InterPro" id="IPR009057">
    <property type="entry name" value="Homeodomain-like_sf"/>
</dbReference>
<accession>A0A089LXS4</accession>
<feature type="DNA-binding region" description="H-T-H motif" evidence="2">
    <location>
        <begin position="46"/>
        <end position="65"/>
    </location>
</feature>
<dbReference type="InterPro" id="IPR001647">
    <property type="entry name" value="HTH_TetR"/>
</dbReference>
<gene>
    <name evidence="5" type="ORF">PSTEL_19030</name>
</gene>
<dbReference type="PROSITE" id="PS50977">
    <property type="entry name" value="HTH_TETR_2"/>
    <property type="match status" value="1"/>
</dbReference>
<feature type="region of interest" description="Disordered" evidence="3">
    <location>
        <begin position="1"/>
        <end position="20"/>
    </location>
</feature>
<dbReference type="InterPro" id="IPR050624">
    <property type="entry name" value="HTH-type_Tx_Regulator"/>
</dbReference>
<dbReference type="PANTHER" id="PTHR43479">
    <property type="entry name" value="ACREF/ENVCD OPERON REPRESSOR-RELATED"/>
    <property type="match status" value="1"/>
</dbReference>
<dbReference type="SUPFAM" id="SSF46689">
    <property type="entry name" value="Homeodomain-like"/>
    <property type="match status" value="1"/>
</dbReference>
<dbReference type="PRINTS" id="PR00455">
    <property type="entry name" value="HTHTETR"/>
</dbReference>
<dbReference type="AlphaFoldDB" id="A0A089LXS4"/>
<evidence type="ECO:0000313" key="5">
    <source>
        <dbReference type="EMBL" id="AIQ64895.1"/>
    </source>
</evidence>
<evidence type="ECO:0000313" key="6">
    <source>
        <dbReference type="Proteomes" id="UP000029507"/>
    </source>
</evidence>
<sequence length="230" mass="26041">MYNDVQGRRERLGVKERKEREKEKQRELILQAASEIFAQEGLEKLSIRKIADKIEYSPAIIYHYFENKDDIINHLMTRGYGRLMASLSSSAQNGHDVPEIRLRKLMRSYIEAALDMPDEYMAVQLSSSPDILQHTTFLYEGASVQKSALTLLFQCLNEFMGTAGQEDAANENQELTAQVIAASSLGLVIKLIQEKNIGEEQKSRLIDHYLDWAIAGAKTLGTGTERQSDE</sequence>
<dbReference type="EMBL" id="CP009286">
    <property type="protein sequence ID" value="AIQ64895.1"/>
    <property type="molecule type" value="Genomic_DNA"/>
</dbReference>
<dbReference type="Proteomes" id="UP000029507">
    <property type="component" value="Chromosome"/>
</dbReference>
<evidence type="ECO:0000259" key="4">
    <source>
        <dbReference type="PROSITE" id="PS50977"/>
    </source>
</evidence>
<evidence type="ECO:0000256" key="2">
    <source>
        <dbReference type="PROSITE-ProRule" id="PRU00335"/>
    </source>
</evidence>
<keyword evidence="6" id="KW-1185">Reference proteome</keyword>
<organism evidence="5 6">
    <name type="scientific">Paenibacillus stellifer</name>
    <dbReference type="NCBI Taxonomy" id="169760"/>
    <lineage>
        <taxon>Bacteria</taxon>
        <taxon>Bacillati</taxon>
        <taxon>Bacillota</taxon>
        <taxon>Bacilli</taxon>
        <taxon>Bacillales</taxon>
        <taxon>Paenibacillaceae</taxon>
        <taxon>Paenibacillus</taxon>
    </lineage>
</organism>